<dbReference type="SUPFAM" id="SSF81296">
    <property type="entry name" value="E set domains"/>
    <property type="match status" value="1"/>
</dbReference>
<gene>
    <name evidence="4" type="ORF">Fmac_007043</name>
</gene>
<dbReference type="PANTHER" id="PTHR32208:SF71">
    <property type="entry name" value="GLYOXAL OXIDASE-RELATED PROTEIN"/>
    <property type="match status" value="1"/>
</dbReference>
<evidence type="ECO:0000313" key="5">
    <source>
        <dbReference type="Proteomes" id="UP001603857"/>
    </source>
</evidence>
<feature type="domain" description="Glyoxal oxidase N-terminal" evidence="2">
    <location>
        <begin position="121"/>
        <end position="356"/>
    </location>
</feature>
<evidence type="ECO:0000313" key="4">
    <source>
        <dbReference type="EMBL" id="KAL2345758.1"/>
    </source>
</evidence>
<evidence type="ECO:0000256" key="1">
    <source>
        <dbReference type="ARBA" id="ARBA00022729"/>
    </source>
</evidence>
<dbReference type="Pfam" id="PF09118">
    <property type="entry name" value="GO-like_E_set"/>
    <property type="match status" value="1"/>
</dbReference>
<keyword evidence="5" id="KW-1185">Reference proteome</keyword>
<evidence type="ECO:0000259" key="2">
    <source>
        <dbReference type="Pfam" id="PF07250"/>
    </source>
</evidence>
<organism evidence="4 5">
    <name type="scientific">Flemingia macrophylla</name>
    <dbReference type="NCBI Taxonomy" id="520843"/>
    <lineage>
        <taxon>Eukaryota</taxon>
        <taxon>Viridiplantae</taxon>
        <taxon>Streptophyta</taxon>
        <taxon>Embryophyta</taxon>
        <taxon>Tracheophyta</taxon>
        <taxon>Spermatophyta</taxon>
        <taxon>Magnoliopsida</taxon>
        <taxon>eudicotyledons</taxon>
        <taxon>Gunneridae</taxon>
        <taxon>Pentapetalae</taxon>
        <taxon>rosids</taxon>
        <taxon>fabids</taxon>
        <taxon>Fabales</taxon>
        <taxon>Fabaceae</taxon>
        <taxon>Papilionoideae</taxon>
        <taxon>50 kb inversion clade</taxon>
        <taxon>NPAAA clade</taxon>
        <taxon>indigoferoid/millettioid clade</taxon>
        <taxon>Phaseoleae</taxon>
        <taxon>Flemingia</taxon>
    </lineage>
</organism>
<dbReference type="AlphaFoldDB" id="A0ABD1NCV7"/>
<dbReference type="SUPFAM" id="SSF50965">
    <property type="entry name" value="Galactose oxidase, central domain"/>
    <property type="match status" value="1"/>
</dbReference>
<dbReference type="InterPro" id="IPR037293">
    <property type="entry name" value="Gal_Oxidase_central_sf"/>
</dbReference>
<dbReference type="InterPro" id="IPR015202">
    <property type="entry name" value="GO-like_E_set"/>
</dbReference>
<sequence length="471" mass="52102">MRASIGISAMHMQLLHNDKIIIFDRTDFGNSYIPLPYARCRMDPNDIALKIDCSAHSVLYDVATNTLRPLMIQTDTWCSSASVLTNGTLIQTGGYNDGERSIRLFTPCYDEICDWVEFPAIPLSFLQLTSDKSENNLYPFVHLLPDGNLFIFANTKSVLLDYKQNRVIKEFPPIPGEDPRNYPSSGSSVLLPLDENLGSPEAEVVVCGGAPRGAFESAVRGNFRKTLDTCGRLKLTDPNPTWVMENMPMPRAMGDMVLLPNGEVVIINGVAAGTAGWEHGREPVLTPVIYRPSETDSSKKFIVMEPASRPRLYHSCAVLVKDGRVIVGGSNPHVYYNFTGVEYPTDLSLEAFSPPYLAPEFAPVRPTIRYITNNNVLGYRVFCYVTFTVPYYASASDVSVRIIAPSFSTHSFGQNQRMVVLKLSGVTYLAGEAYYATVVGPSTAEIAPPGYYMLFVVHKGVPSSGWWVQVM</sequence>
<dbReference type="InterPro" id="IPR014756">
    <property type="entry name" value="Ig_E-set"/>
</dbReference>
<dbReference type="InterPro" id="IPR009880">
    <property type="entry name" value="Glyoxal_oxidase_N"/>
</dbReference>
<dbReference type="InterPro" id="IPR013783">
    <property type="entry name" value="Ig-like_fold"/>
</dbReference>
<feature type="domain" description="Glyoxal oxidase N-terminal" evidence="2">
    <location>
        <begin position="10"/>
        <end position="119"/>
    </location>
</feature>
<dbReference type="PANTHER" id="PTHR32208">
    <property type="entry name" value="SECRETED PROTEIN-RELATED"/>
    <property type="match status" value="1"/>
</dbReference>
<feature type="domain" description="Galactose oxidase-like Early set" evidence="3">
    <location>
        <begin position="365"/>
        <end position="470"/>
    </location>
</feature>
<comment type="caution">
    <text evidence="4">The sequence shown here is derived from an EMBL/GenBank/DDBJ whole genome shotgun (WGS) entry which is preliminary data.</text>
</comment>
<keyword evidence="1" id="KW-0732">Signal</keyword>
<dbReference type="Proteomes" id="UP001603857">
    <property type="component" value="Unassembled WGS sequence"/>
</dbReference>
<protein>
    <recommendedName>
        <fullName evidence="6">Glyoxal oxidase</fullName>
    </recommendedName>
</protein>
<dbReference type="Pfam" id="PF07250">
    <property type="entry name" value="Glyoxal_oxid_N"/>
    <property type="match status" value="2"/>
</dbReference>
<reference evidence="4 5" key="1">
    <citation type="submission" date="2024-08" db="EMBL/GenBank/DDBJ databases">
        <title>Insights into the chromosomal genome structure of Flemingia macrophylla.</title>
        <authorList>
            <person name="Ding Y."/>
            <person name="Zhao Y."/>
            <person name="Bi W."/>
            <person name="Wu M."/>
            <person name="Zhao G."/>
            <person name="Gong Y."/>
            <person name="Li W."/>
            <person name="Zhang P."/>
        </authorList>
    </citation>
    <scope>NUCLEOTIDE SEQUENCE [LARGE SCALE GENOMIC DNA]</scope>
    <source>
        <strain evidence="4">DYQJB</strain>
        <tissue evidence="4">Leaf</tissue>
    </source>
</reference>
<name>A0ABD1NCV7_9FABA</name>
<evidence type="ECO:0000259" key="3">
    <source>
        <dbReference type="Pfam" id="PF09118"/>
    </source>
</evidence>
<evidence type="ECO:0008006" key="6">
    <source>
        <dbReference type="Google" id="ProtNLM"/>
    </source>
</evidence>
<dbReference type="EMBL" id="JBGMDY010000002">
    <property type="protein sequence ID" value="KAL2345758.1"/>
    <property type="molecule type" value="Genomic_DNA"/>
</dbReference>
<dbReference type="Gene3D" id="2.130.10.80">
    <property type="entry name" value="Galactose oxidase/kelch, beta-propeller"/>
    <property type="match status" value="1"/>
</dbReference>
<dbReference type="Gene3D" id="2.60.40.10">
    <property type="entry name" value="Immunoglobulins"/>
    <property type="match status" value="1"/>
</dbReference>
<accession>A0ABD1NCV7</accession>
<dbReference type="InterPro" id="IPR011043">
    <property type="entry name" value="Gal_Oxase/kelch_b-propeller"/>
</dbReference>
<dbReference type="CDD" id="cd02851">
    <property type="entry name" value="E_set_GO_C"/>
    <property type="match status" value="1"/>
</dbReference>
<proteinExistence type="predicted"/>